<gene>
    <name evidence="1" type="ORF">ACFQ4C_02740</name>
</gene>
<proteinExistence type="predicted"/>
<keyword evidence="2" id="KW-1185">Reference proteome</keyword>
<accession>A0ABW3Q225</accession>
<sequence>MLTQPEYNQLPLPQKADLLRRHGQYLLNRESPPYTVSLYSVGNFFVEAYYSKSNYYKGGHELRDLLSIRTINDSCRQKNPLEHYLDQIDLQSLI</sequence>
<evidence type="ECO:0000313" key="2">
    <source>
        <dbReference type="Proteomes" id="UP001597116"/>
    </source>
</evidence>
<organism evidence="1 2">
    <name type="scientific">Larkinella insperata</name>
    <dbReference type="NCBI Taxonomy" id="332158"/>
    <lineage>
        <taxon>Bacteria</taxon>
        <taxon>Pseudomonadati</taxon>
        <taxon>Bacteroidota</taxon>
        <taxon>Cytophagia</taxon>
        <taxon>Cytophagales</taxon>
        <taxon>Spirosomataceae</taxon>
        <taxon>Larkinella</taxon>
    </lineage>
</organism>
<protein>
    <submittedName>
        <fullName evidence="1">Uncharacterized protein</fullName>
    </submittedName>
</protein>
<evidence type="ECO:0000313" key="1">
    <source>
        <dbReference type="EMBL" id="MFD1140001.1"/>
    </source>
</evidence>
<dbReference type="EMBL" id="JBHTLP010000002">
    <property type="protein sequence ID" value="MFD1140001.1"/>
    <property type="molecule type" value="Genomic_DNA"/>
</dbReference>
<reference evidence="2" key="1">
    <citation type="journal article" date="2019" name="Int. J. Syst. Evol. Microbiol.">
        <title>The Global Catalogue of Microorganisms (GCM) 10K type strain sequencing project: providing services to taxonomists for standard genome sequencing and annotation.</title>
        <authorList>
            <consortium name="The Broad Institute Genomics Platform"/>
            <consortium name="The Broad Institute Genome Sequencing Center for Infectious Disease"/>
            <person name="Wu L."/>
            <person name="Ma J."/>
        </authorList>
    </citation>
    <scope>NUCLEOTIDE SEQUENCE [LARGE SCALE GENOMIC DNA]</scope>
    <source>
        <strain evidence="2">CCUG 55608</strain>
    </source>
</reference>
<comment type="caution">
    <text evidence="1">The sequence shown here is derived from an EMBL/GenBank/DDBJ whole genome shotgun (WGS) entry which is preliminary data.</text>
</comment>
<dbReference type="RefSeq" id="WP_265990045.1">
    <property type="nucleotide sequence ID" value="NZ_CP110973.1"/>
</dbReference>
<name>A0ABW3Q225_9BACT</name>
<dbReference type="Proteomes" id="UP001597116">
    <property type="component" value="Unassembled WGS sequence"/>
</dbReference>